<gene>
    <name evidence="1" type="ORF">AAIA72_07110</name>
</gene>
<reference evidence="1" key="1">
    <citation type="submission" date="2024-05" db="EMBL/GenBank/DDBJ databases">
        <title>Genome sequencing of novel strain.</title>
        <authorList>
            <person name="Ganbat D."/>
            <person name="Ganbat S."/>
            <person name="Lee S.-J."/>
        </authorList>
    </citation>
    <scope>NUCLEOTIDE SEQUENCE</scope>
    <source>
        <strain evidence="1">SMD15-11</strain>
    </source>
</reference>
<accession>A0AB39V098</accession>
<proteinExistence type="predicted"/>
<name>A0AB39V098_9GAMM</name>
<dbReference type="RefSeq" id="WP_369602709.1">
    <property type="nucleotide sequence ID" value="NZ_CP154858.1"/>
</dbReference>
<evidence type="ECO:0000313" key="1">
    <source>
        <dbReference type="EMBL" id="XDT73728.1"/>
    </source>
</evidence>
<dbReference type="AlphaFoldDB" id="A0AB39V098"/>
<dbReference type="KEGG" id="tcd:AAIA72_07110"/>
<protein>
    <recommendedName>
        <fullName evidence="2">YkuD domain-containing protein</fullName>
    </recommendedName>
</protein>
<dbReference type="EMBL" id="CP154858">
    <property type="protein sequence ID" value="XDT73728.1"/>
    <property type="molecule type" value="Genomic_DNA"/>
</dbReference>
<organism evidence="1">
    <name type="scientific">Thermohahella caldifontis</name>
    <dbReference type="NCBI Taxonomy" id="3142973"/>
    <lineage>
        <taxon>Bacteria</taxon>
        <taxon>Pseudomonadati</taxon>
        <taxon>Pseudomonadota</taxon>
        <taxon>Gammaproteobacteria</taxon>
        <taxon>Oceanospirillales</taxon>
        <taxon>Hahellaceae</taxon>
        <taxon>Thermohahella</taxon>
    </lineage>
</organism>
<evidence type="ECO:0008006" key="2">
    <source>
        <dbReference type="Google" id="ProtNLM"/>
    </source>
</evidence>
<sequence>MADLVFDSSRRLLEWPALGKYWRAVSGPYGLGPLPAGLYKVARQQITEYTSAIAEPFKDRTGYGFFLPITPLFDTDRGKTGGRLGIHPDGNKPGTLGCIGITEPDTSGFYNAIKLTPATAKLILEVR</sequence>